<gene>
    <name evidence="1" type="ORF">ALC57_07580</name>
</gene>
<accession>A0A151J7U2</accession>
<sequence length="95" mass="10649">VLAALNFFASGSYQKRVGKSDDTSMSQASVSGAIRRTANALQRLMNRWVQFPISEESKQQIKEKFWATYQFLGVIGVINGTHIAIVPPNQEREFS</sequence>
<dbReference type="AlphaFoldDB" id="A0A151J7U2"/>
<evidence type="ECO:0000313" key="1">
    <source>
        <dbReference type="EMBL" id="KYN20074.1"/>
    </source>
</evidence>
<evidence type="ECO:0000313" key="2">
    <source>
        <dbReference type="Proteomes" id="UP000078492"/>
    </source>
</evidence>
<reference evidence="1 2" key="1">
    <citation type="submission" date="2015-09" db="EMBL/GenBank/DDBJ databases">
        <title>Trachymyrmex cornetzi WGS genome.</title>
        <authorList>
            <person name="Nygaard S."/>
            <person name="Hu H."/>
            <person name="Boomsma J."/>
            <person name="Zhang G."/>
        </authorList>
    </citation>
    <scope>NUCLEOTIDE SEQUENCE [LARGE SCALE GENOMIC DNA]</scope>
    <source>
        <strain evidence="1">Tcor2-1</strain>
        <tissue evidence="1">Whole body</tissue>
    </source>
</reference>
<dbReference type="Proteomes" id="UP000078492">
    <property type="component" value="Unassembled WGS sequence"/>
</dbReference>
<proteinExistence type="predicted"/>
<keyword evidence="2" id="KW-1185">Reference proteome</keyword>
<feature type="non-terminal residue" evidence="1">
    <location>
        <position position="1"/>
    </location>
</feature>
<organism evidence="1 2">
    <name type="scientific">Trachymyrmex cornetzi</name>
    <dbReference type="NCBI Taxonomy" id="471704"/>
    <lineage>
        <taxon>Eukaryota</taxon>
        <taxon>Metazoa</taxon>
        <taxon>Ecdysozoa</taxon>
        <taxon>Arthropoda</taxon>
        <taxon>Hexapoda</taxon>
        <taxon>Insecta</taxon>
        <taxon>Pterygota</taxon>
        <taxon>Neoptera</taxon>
        <taxon>Endopterygota</taxon>
        <taxon>Hymenoptera</taxon>
        <taxon>Apocrita</taxon>
        <taxon>Aculeata</taxon>
        <taxon>Formicoidea</taxon>
        <taxon>Formicidae</taxon>
        <taxon>Myrmicinae</taxon>
        <taxon>Trachymyrmex</taxon>
    </lineage>
</organism>
<dbReference type="EMBL" id="KQ979636">
    <property type="protein sequence ID" value="KYN20074.1"/>
    <property type="molecule type" value="Genomic_DNA"/>
</dbReference>
<name>A0A151J7U2_9HYME</name>
<dbReference type="STRING" id="471704.A0A151J7U2"/>
<protein>
    <submittedName>
        <fullName evidence="1">Putative nuclease HARBI1</fullName>
    </submittedName>
</protein>